<organism evidence="8 9">
    <name type="scientific">Radiobacillus deserti</name>
    <dbReference type="NCBI Taxonomy" id="2594883"/>
    <lineage>
        <taxon>Bacteria</taxon>
        <taxon>Bacillati</taxon>
        <taxon>Bacillota</taxon>
        <taxon>Bacilli</taxon>
        <taxon>Bacillales</taxon>
        <taxon>Bacillaceae</taxon>
        <taxon>Radiobacillus</taxon>
    </lineage>
</organism>
<dbReference type="EMBL" id="CP041666">
    <property type="protein sequence ID" value="QDP39973.1"/>
    <property type="molecule type" value="Genomic_DNA"/>
</dbReference>
<evidence type="ECO:0000259" key="6">
    <source>
        <dbReference type="Pfam" id="PF04542"/>
    </source>
</evidence>
<dbReference type="InterPro" id="IPR039425">
    <property type="entry name" value="RNA_pol_sigma-70-like"/>
</dbReference>
<evidence type="ECO:0000256" key="4">
    <source>
        <dbReference type="ARBA" id="ARBA00023125"/>
    </source>
</evidence>
<dbReference type="GO" id="GO:0016987">
    <property type="term" value="F:sigma factor activity"/>
    <property type="evidence" value="ECO:0007669"/>
    <property type="project" value="UniProtKB-KW"/>
</dbReference>
<dbReference type="InterPro" id="IPR007627">
    <property type="entry name" value="RNA_pol_sigma70_r2"/>
</dbReference>
<dbReference type="Pfam" id="PF04542">
    <property type="entry name" value="Sigma70_r2"/>
    <property type="match status" value="1"/>
</dbReference>
<sequence>MLQMEVDRTFINFEEIYKTYYQKVLRVSCMILKNPSLAEDVAQETFIKAFKKMDMIRDTEKISGWLSTIASRTAIDFLRKEKKISAVPIEEVVCMKLYQSSLFGNVENELDRLFTEDEIKEEMKALSPKLQAVFQLKYMKEMKDEEIAKRLKLSKAAVKSRLCRARKHLKGNLEENEQLAVSVS</sequence>
<protein>
    <submittedName>
        <fullName evidence="8">Sigma-70 family RNA polymerase sigma factor</fullName>
    </submittedName>
</protein>
<dbReference type="InterPro" id="IPR013325">
    <property type="entry name" value="RNA_pol_sigma_r2"/>
</dbReference>
<dbReference type="SUPFAM" id="SSF88946">
    <property type="entry name" value="Sigma2 domain of RNA polymerase sigma factors"/>
    <property type="match status" value="1"/>
</dbReference>
<evidence type="ECO:0000256" key="1">
    <source>
        <dbReference type="ARBA" id="ARBA00010641"/>
    </source>
</evidence>
<dbReference type="CDD" id="cd06171">
    <property type="entry name" value="Sigma70_r4"/>
    <property type="match status" value="1"/>
</dbReference>
<evidence type="ECO:0000256" key="2">
    <source>
        <dbReference type="ARBA" id="ARBA00023015"/>
    </source>
</evidence>
<keyword evidence="2" id="KW-0805">Transcription regulation</keyword>
<dbReference type="PANTHER" id="PTHR43133">
    <property type="entry name" value="RNA POLYMERASE ECF-TYPE SIGMA FACTO"/>
    <property type="match status" value="1"/>
</dbReference>
<keyword evidence="9" id="KW-1185">Reference proteome</keyword>
<dbReference type="SUPFAM" id="SSF88659">
    <property type="entry name" value="Sigma3 and sigma4 domains of RNA polymerase sigma factors"/>
    <property type="match status" value="1"/>
</dbReference>
<name>A0A516KF01_9BACI</name>
<keyword evidence="5" id="KW-0804">Transcription</keyword>
<proteinExistence type="inferred from homology"/>
<dbReference type="GO" id="GO:0006352">
    <property type="term" value="P:DNA-templated transcription initiation"/>
    <property type="evidence" value="ECO:0007669"/>
    <property type="project" value="InterPro"/>
</dbReference>
<dbReference type="OrthoDB" id="188761at2"/>
<feature type="domain" description="RNA polymerase sigma-70 region 2" evidence="6">
    <location>
        <begin position="16"/>
        <end position="83"/>
    </location>
</feature>
<comment type="similarity">
    <text evidence="1">Belongs to the sigma-70 factor family. ECF subfamily.</text>
</comment>
<dbReference type="Gene3D" id="1.10.10.10">
    <property type="entry name" value="Winged helix-like DNA-binding domain superfamily/Winged helix DNA-binding domain"/>
    <property type="match status" value="1"/>
</dbReference>
<feature type="domain" description="RNA polymerase sigma factor 70 region 4 type 2" evidence="7">
    <location>
        <begin position="118"/>
        <end position="169"/>
    </location>
</feature>
<dbReference type="NCBIfam" id="TIGR02937">
    <property type="entry name" value="sigma70-ECF"/>
    <property type="match status" value="1"/>
</dbReference>
<dbReference type="PANTHER" id="PTHR43133:SF8">
    <property type="entry name" value="RNA POLYMERASE SIGMA FACTOR HI_1459-RELATED"/>
    <property type="match status" value="1"/>
</dbReference>
<evidence type="ECO:0000313" key="9">
    <source>
        <dbReference type="Proteomes" id="UP000315215"/>
    </source>
</evidence>
<keyword evidence="3" id="KW-0731">Sigma factor</keyword>
<dbReference type="RefSeq" id="WP_143893095.1">
    <property type="nucleotide sequence ID" value="NZ_CP041666.1"/>
</dbReference>
<dbReference type="InterPro" id="IPR014284">
    <property type="entry name" value="RNA_pol_sigma-70_dom"/>
</dbReference>
<dbReference type="Proteomes" id="UP000315215">
    <property type="component" value="Chromosome"/>
</dbReference>
<evidence type="ECO:0000313" key="8">
    <source>
        <dbReference type="EMBL" id="QDP39973.1"/>
    </source>
</evidence>
<accession>A0A516KF01</accession>
<evidence type="ECO:0000256" key="3">
    <source>
        <dbReference type="ARBA" id="ARBA00023082"/>
    </source>
</evidence>
<reference evidence="8 9" key="1">
    <citation type="submission" date="2019-07" db="EMBL/GenBank/DDBJ databases">
        <authorList>
            <person name="Li J."/>
        </authorList>
    </citation>
    <scope>NUCLEOTIDE SEQUENCE [LARGE SCALE GENOMIC DNA]</scope>
    <source>
        <strain evidence="8 9">TKL69</strain>
    </source>
</reference>
<dbReference type="Pfam" id="PF08281">
    <property type="entry name" value="Sigma70_r4_2"/>
    <property type="match status" value="1"/>
</dbReference>
<dbReference type="InterPro" id="IPR013324">
    <property type="entry name" value="RNA_pol_sigma_r3/r4-like"/>
</dbReference>
<evidence type="ECO:0000256" key="5">
    <source>
        <dbReference type="ARBA" id="ARBA00023163"/>
    </source>
</evidence>
<gene>
    <name evidence="8" type="ORF">FN924_07225</name>
</gene>
<evidence type="ECO:0000259" key="7">
    <source>
        <dbReference type="Pfam" id="PF08281"/>
    </source>
</evidence>
<dbReference type="Gene3D" id="1.10.1740.10">
    <property type="match status" value="1"/>
</dbReference>
<dbReference type="GO" id="GO:0003677">
    <property type="term" value="F:DNA binding"/>
    <property type="evidence" value="ECO:0007669"/>
    <property type="project" value="UniProtKB-KW"/>
</dbReference>
<dbReference type="InterPro" id="IPR036388">
    <property type="entry name" value="WH-like_DNA-bd_sf"/>
</dbReference>
<dbReference type="KEGG" id="aqt:FN924_07225"/>
<dbReference type="InterPro" id="IPR013249">
    <property type="entry name" value="RNA_pol_sigma70_r4_t2"/>
</dbReference>
<keyword evidence="4" id="KW-0238">DNA-binding</keyword>
<dbReference type="AlphaFoldDB" id="A0A516KF01"/>